<organism evidence="1 2">
    <name type="scientific">Trichomonas vaginalis (strain ATCC PRA-98 / G3)</name>
    <dbReference type="NCBI Taxonomy" id="412133"/>
    <lineage>
        <taxon>Eukaryota</taxon>
        <taxon>Metamonada</taxon>
        <taxon>Parabasalia</taxon>
        <taxon>Trichomonadida</taxon>
        <taxon>Trichomonadidae</taxon>
        <taxon>Trichomonas</taxon>
    </lineage>
</organism>
<evidence type="ECO:0008006" key="3">
    <source>
        <dbReference type="Google" id="ProtNLM"/>
    </source>
</evidence>
<name>A2EPN9_TRIV3</name>
<dbReference type="OrthoDB" id="415460at2759"/>
<dbReference type="OMA" id="VHRNWTS"/>
<dbReference type="RefSeq" id="XP_001317605.1">
    <property type="nucleotide sequence ID" value="XM_001317570.1"/>
</dbReference>
<dbReference type="VEuPathDB" id="TrichDB:TVAGG3_0603350"/>
<dbReference type="Proteomes" id="UP000001542">
    <property type="component" value="Unassembled WGS sequence"/>
</dbReference>
<evidence type="ECO:0000313" key="2">
    <source>
        <dbReference type="Proteomes" id="UP000001542"/>
    </source>
</evidence>
<dbReference type="InParanoid" id="A2EPN9"/>
<dbReference type="InterPro" id="IPR021610">
    <property type="entry name" value="DUF3228"/>
</dbReference>
<dbReference type="Gene3D" id="3.30.2310.50">
    <property type="entry name" value="Protein of unknown function (DUF3228), domain 1"/>
    <property type="match status" value="1"/>
</dbReference>
<dbReference type="STRING" id="5722.A2EPN9"/>
<reference evidence="1" key="1">
    <citation type="submission" date="2006-10" db="EMBL/GenBank/DDBJ databases">
        <authorList>
            <person name="Amadeo P."/>
            <person name="Zhao Q."/>
            <person name="Wortman J."/>
            <person name="Fraser-Liggett C."/>
            <person name="Carlton J."/>
        </authorList>
    </citation>
    <scope>NUCLEOTIDE SEQUENCE</scope>
    <source>
        <strain evidence="1">G3</strain>
    </source>
</reference>
<dbReference type="SMR" id="A2EPN9"/>
<protein>
    <recommendedName>
        <fullName evidence="3">Flagellar associated protein</fullName>
    </recommendedName>
</protein>
<dbReference type="KEGG" id="tva:4763248"/>
<dbReference type="Pfam" id="PF11539">
    <property type="entry name" value="DUF3228"/>
    <property type="match status" value="1"/>
</dbReference>
<proteinExistence type="predicted"/>
<sequence length="201" mass="22856">MSIVLDEFCYRHWDNPKYHGARITTMTKDEFIEHVRKYIAENGGFDKCSVEGYAPFCRHIFIPNPTDACVDAVKITPEIEPLIKSGYCARRDDELPVLCRWVCAQDIPGGIPKANVLDLIFYNHEQLVAEAKDMNLQLQPGDWDWGLISIKGQDKPGEIPMQPITAMRNALGRQYGGSSVPIDEAKYRASAEYWNKYVSVQ</sequence>
<keyword evidence="2" id="KW-1185">Reference proteome</keyword>
<dbReference type="AlphaFoldDB" id="A2EPN9"/>
<reference evidence="1" key="2">
    <citation type="journal article" date="2007" name="Science">
        <title>Draft genome sequence of the sexually transmitted pathogen Trichomonas vaginalis.</title>
        <authorList>
            <person name="Carlton J.M."/>
            <person name="Hirt R.P."/>
            <person name="Silva J.C."/>
            <person name="Delcher A.L."/>
            <person name="Schatz M."/>
            <person name="Zhao Q."/>
            <person name="Wortman J.R."/>
            <person name="Bidwell S.L."/>
            <person name="Alsmark U.C.M."/>
            <person name="Besteiro S."/>
            <person name="Sicheritz-Ponten T."/>
            <person name="Noel C.J."/>
            <person name="Dacks J.B."/>
            <person name="Foster P.G."/>
            <person name="Simillion C."/>
            <person name="Van de Peer Y."/>
            <person name="Miranda-Saavedra D."/>
            <person name="Barton G.J."/>
            <person name="Westrop G.D."/>
            <person name="Mueller S."/>
            <person name="Dessi D."/>
            <person name="Fiori P.L."/>
            <person name="Ren Q."/>
            <person name="Paulsen I."/>
            <person name="Zhang H."/>
            <person name="Bastida-Corcuera F.D."/>
            <person name="Simoes-Barbosa A."/>
            <person name="Brown M.T."/>
            <person name="Hayes R.D."/>
            <person name="Mukherjee M."/>
            <person name="Okumura C.Y."/>
            <person name="Schneider R."/>
            <person name="Smith A.J."/>
            <person name="Vanacova S."/>
            <person name="Villalvazo M."/>
            <person name="Haas B.J."/>
            <person name="Pertea M."/>
            <person name="Feldblyum T.V."/>
            <person name="Utterback T.R."/>
            <person name="Shu C.L."/>
            <person name="Osoegawa K."/>
            <person name="de Jong P.J."/>
            <person name="Hrdy I."/>
            <person name="Horvathova L."/>
            <person name="Zubacova Z."/>
            <person name="Dolezal P."/>
            <person name="Malik S.B."/>
            <person name="Logsdon J.M. Jr."/>
            <person name="Henze K."/>
            <person name="Gupta A."/>
            <person name="Wang C.C."/>
            <person name="Dunne R.L."/>
            <person name="Upcroft J.A."/>
            <person name="Upcroft P."/>
            <person name="White O."/>
            <person name="Salzberg S.L."/>
            <person name="Tang P."/>
            <person name="Chiu C.-H."/>
            <person name="Lee Y.-S."/>
            <person name="Embley T.M."/>
            <person name="Coombs G.H."/>
            <person name="Mottram J.C."/>
            <person name="Tachezy J."/>
            <person name="Fraser-Liggett C.M."/>
            <person name="Johnson P.J."/>
        </authorList>
    </citation>
    <scope>NUCLEOTIDE SEQUENCE [LARGE SCALE GENOMIC DNA]</scope>
    <source>
        <strain evidence="1">G3</strain>
    </source>
</reference>
<dbReference type="PANTHER" id="PTHR38666:SF2">
    <property type="entry name" value="FLAGELLAR ASSOCIATED PROTEIN"/>
    <property type="match status" value="1"/>
</dbReference>
<accession>A2EPN9</accession>
<gene>
    <name evidence="1" type="ORF">TVAG_131160</name>
</gene>
<evidence type="ECO:0000313" key="1">
    <source>
        <dbReference type="EMBL" id="EAY05382.1"/>
    </source>
</evidence>
<dbReference type="VEuPathDB" id="TrichDB:TVAG_131160"/>
<dbReference type="EMBL" id="DS113450">
    <property type="protein sequence ID" value="EAY05382.1"/>
    <property type="molecule type" value="Genomic_DNA"/>
</dbReference>
<dbReference type="PANTHER" id="PTHR38666">
    <property type="match status" value="1"/>
</dbReference>
<dbReference type="eggNOG" id="ENOG502RXMS">
    <property type="taxonomic scope" value="Eukaryota"/>
</dbReference>